<gene>
    <name evidence="2" type="ORF">HAX54_052348</name>
</gene>
<evidence type="ECO:0000313" key="3">
    <source>
        <dbReference type="Proteomes" id="UP000823775"/>
    </source>
</evidence>
<dbReference type="Proteomes" id="UP000823775">
    <property type="component" value="Unassembled WGS sequence"/>
</dbReference>
<name>A0ABS8WS35_DATST</name>
<feature type="region of interest" description="Disordered" evidence="1">
    <location>
        <begin position="22"/>
        <end position="41"/>
    </location>
</feature>
<accession>A0ABS8WS35</accession>
<evidence type="ECO:0000313" key="2">
    <source>
        <dbReference type="EMBL" id="MCE3052340.1"/>
    </source>
</evidence>
<proteinExistence type="predicted"/>
<sequence length="70" mass="8124">VPWNQMESRWLLWIKASKRVEGKMRASSSASKESPQGRIQKRTKEIHELGAGYIFNEAQKRCNLTLMGEF</sequence>
<comment type="caution">
    <text evidence="2">The sequence shown here is derived from an EMBL/GenBank/DDBJ whole genome shotgun (WGS) entry which is preliminary data.</text>
</comment>
<organism evidence="2 3">
    <name type="scientific">Datura stramonium</name>
    <name type="common">Jimsonweed</name>
    <name type="synonym">Common thornapple</name>
    <dbReference type="NCBI Taxonomy" id="4076"/>
    <lineage>
        <taxon>Eukaryota</taxon>
        <taxon>Viridiplantae</taxon>
        <taxon>Streptophyta</taxon>
        <taxon>Embryophyta</taxon>
        <taxon>Tracheophyta</taxon>
        <taxon>Spermatophyta</taxon>
        <taxon>Magnoliopsida</taxon>
        <taxon>eudicotyledons</taxon>
        <taxon>Gunneridae</taxon>
        <taxon>Pentapetalae</taxon>
        <taxon>asterids</taxon>
        <taxon>lamiids</taxon>
        <taxon>Solanales</taxon>
        <taxon>Solanaceae</taxon>
        <taxon>Solanoideae</taxon>
        <taxon>Datureae</taxon>
        <taxon>Datura</taxon>
    </lineage>
</organism>
<evidence type="ECO:0000256" key="1">
    <source>
        <dbReference type="SAM" id="MobiDB-lite"/>
    </source>
</evidence>
<feature type="non-terminal residue" evidence="2">
    <location>
        <position position="1"/>
    </location>
</feature>
<keyword evidence="3" id="KW-1185">Reference proteome</keyword>
<dbReference type="EMBL" id="JACEIK010009470">
    <property type="protein sequence ID" value="MCE3052340.1"/>
    <property type="molecule type" value="Genomic_DNA"/>
</dbReference>
<protein>
    <submittedName>
        <fullName evidence="2">Uncharacterized protein</fullName>
    </submittedName>
</protein>
<reference evidence="2 3" key="1">
    <citation type="journal article" date="2021" name="BMC Genomics">
        <title>Datura genome reveals duplications of psychoactive alkaloid biosynthetic genes and high mutation rate following tissue culture.</title>
        <authorList>
            <person name="Rajewski A."/>
            <person name="Carter-House D."/>
            <person name="Stajich J."/>
            <person name="Litt A."/>
        </authorList>
    </citation>
    <scope>NUCLEOTIDE SEQUENCE [LARGE SCALE GENOMIC DNA]</scope>
    <source>
        <strain evidence="2">AR-01</strain>
    </source>
</reference>